<evidence type="ECO:0000256" key="5">
    <source>
        <dbReference type="ARBA" id="ARBA00022568"/>
    </source>
</evidence>
<dbReference type="GO" id="GO:0036444">
    <property type="term" value="P:calcium import into the mitochondrion"/>
    <property type="evidence" value="ECO:0007669"/>
    <property type="project" value="UniProtKB-UniRule"/>
</dbReference>
<evidence type="ECO:0000256" key="8">
    <source>
        <dbReference type="ARBA" id="ARBA00022837"/>
    </source>
</evidence>
<keyword evidence="10" id="KW-1133">Transmembrane helix</keyword>
<comment type="similarity">
    <text evidence="2 14">Belongs to the SMDT1/EMRE family.</text>
</comment>
<name>A0A915DE70_9BILA</name>
<dbReference type="InterPro" id="IPR018782">
    <property type="entry name" value="MCU_reg"/>
</dbReference>
<dbReference type="PANTHER" id="PTHR33904:SF1">
    <property type="entry name" value="ESSENTIAL MCU REGULATOR, MITOCHONDRIAL"/>
    <property type="match status" value="1"/>
</dbReference>
<reference evidence="16" key="1">
    <citation type="submission" date="2022-11" db="UniProtKB">
        <authorList>
            <consortium name="WormBaseParasite"/>
        </authorList>
    </citation>
    <scope>IDENTIFICATION</scope>
</reference>
<evidence type="ECO:0000313" key="16">
    <source>
        <dbReference type="WBParaSite" id="jg18494"/>
    </source>
</evidence>
<keyword evidence="7 14" id="KW-0999">Mitochondrion inner membrane</keyword>
<evidence type="ECO:0000256" key="13">
    <source>
        <dbReference type="ARBA" id="ARBA00023136"/>
    </source>
</evidence>
<keyword evidence="4 14" id="KW-0813">Transport</keyword>
<evidence type="ECO:0000256" key="1">
    <source>
        <dbReference type="ARBA" id="ARBA00004434"/>
    </source>
</evidence>
<dbReference type="Pfam" id="PF10161">
    <property type="entry name" value="DDDD"/>
    <property type="match status" value="1"/>
</dbReference>
<proteinExistence type="inferred from homology"/>
<evidence type="ECO:0000256" key="6">
    <source>
        <dbReference type="ARBA" id="ARBA00022692"/>
    </source>
</evidence>
<dbReference type="Proteomes" id="UP000887574">
    <property type="component" value="Unplaced"/>
</dbReference>
<evidence type="ECO:0000256" key="9">
    <source>
        <dbReference type="ARBA" id="ARBA00022946"/>
    </source>
</evidence>
<keyword evidence="8 14" id="KW-0106">Calcium</keyword>
<comment type="subcellular location">
    <subcellularLocation>
        <location evidence="1 14">Mitochondrion inner membrane</location>
        <topology evidence="1 14">Single-pass membrane protein</topology>
    </subcellularLocation>
</comment>
<comment type="subunit">
    <text evidence="14">Component of the uniplex complex. Interacts (via the transmembrane region) with MCU (via the first transmembrane region); the interaction is direct.</text>
</comment>
<evidence type="ECO:0000256" key="12">
    <source>
        <dbReference type="ARBA" id="ARBA00023128"/>
    </source>
</evidence>
<evidence type="ECO:0000256" key="14">
    <source>
        <dbReference type="RuleBase" id="RU369077"/>
    </source>
</evidence>
<evidence type="ECO:0000256" key="10">
    <source>
        <dbReference type="ARBA" id="ARBA00022989"/>
    </source>
</evidence>
<keyword evidence="5 14" id="KW-0109">Calcium transport</keyword>
<dbReference type="AlphaFoldDB" id="A0A915DE70"/>
<evidence type="ECO:0000313" key="15">
    <source>
        <dbReference type="Proteomes" id="UP000887574"/>
    </source>
</evidence>
<evidence type="ECO:0000256" key="2">
    <source>
        <dbReference type="ARBA" id="ARBA00008958"/>
    </source>
</evidence>
<keyword evidence="13" id="KW-0472">Membrane</keyword>
<accession>A0A915DE70</accession>
<sequence>MQIFLRSLLLNNKSALNCKLCNRRYTTTSGQSIIDQKPYALNRGITKICLVAVGSMYVGGKIAQKAATFLEENEIFVHSEDDDDD</sequence>
<protein>
    <recommendedName>
        <fullName evidence="3 14">Essential MCU regulator, mitochondrial</fullName>
    </recommendedName>
    <alternativeName>
        <fullName evidence="14">Single-pass membrane protein with aspartate-rich tail 1, mitochondrial</fullName>
    </alternativeName>
</protein>
<evidence type="ECO:0000256" key="7">
    <source>
        <dbReference type="ARBA" id="ARBA00022792"/>
    </source>
</evidence>
<evidence type="ECO:0000256" key="11">
    <source>
        <dbReference type="ARBA" id="ARBA00023065"/>
    </source>
</evidence>
<comment type="function">
    <text evidence="14">Essential regulatory subunit of the mitochondrial calcium uniporter complex (uniplex), a complex that mediates calcium uptake into mitochondria.</text>
</comment>
<organism evidence="15 16">
    <name type="scientific">Ditylenchus dipsaci</name>
    <dbReference type="NCBI Taxonomy" id="166011"/>
    <lineage>
        <taxon>Eukaryota</taxon>
        <taxon>Metazoa</taxon>
        <taxon>Ecdysozoa</taxon>
        <taxon>Nematoda</taxon>
        <taxon>Chromadorea</taxon>
        <taxon>Rhabditida</taxon>
        <taxon>Tylenchina</taxon>
        <taxon>Tylenchomorpha</taxon>
        <taxon>Sphaerularioidea</taxon>
        <taxon>Anguinidae</taxon>
        <taxon>Anguininae</taxon>
        <taxon>Ditylenchus</taxon>
    </lineage>
</organism>
<evidence type="ECO:0000256" key="4">
    <source>
        <dbReference type="ARBA" id="ARBA00022448"/>
    </source>
</evidence>
<keyword evidence="11 14" id="KW-0406">Ion transport</keyword>
<dbReference type="WBParaSite" id="jg18494">
    <property type="protein sequence ID" value="jg18494"/>
    <property type="gene ID" value="jg18494"/>
</dbReference>
<keyword evidence="15" id="KW-1185">Reference proteome</keyword>
<dbReference type="GO" id="GO:1990246">
    <property type="term" value="C:uniplex complex"/>
    <property type="evidence" value="ECO:0007669"/>
    <property type="project" value="UniProtKB-UniRule"/>
</dbReference>
<keyword evidence="6" id="KW-0812">Transmembrane</keyword>
<dbReference type="PANTHER" id="PTHR33904">
    <property type="entry name" value="ESSENTIAL MCU REGULATOR, MITOCHONDRIAL"/>
    <property type="match status" value="1"/>
</dbReference>
<dbReference type="GO" id="GO:0051560">
    <property type="term" value="P:mitochondrial calcium ion homeostasis"/>
    <property type="evidence" value="ECO:0007669"/>
    <property type="project" value="UniProtKB-UniRule"/>
</dbReference>
<keyword evidence="9 14" id="KW-0809">Transit peptide</keyword>
<keyword evidence="12 14" id="KW-0496">Mitochondrion</keyword>
<evidence type="ECO:0000256" key="3">
    <source>
        <dbReference type="ARBA" id="ARBA00022180"/>
    </source>
</evidence>